<dbReference type="HAMAP" id="MF_00900">
    <property type="entry name" value="GTPase_HflX"/>
    <property type="match status" value="1"/>
</dbReference>
<evidence type="ECO:0000256" key="2">
    <source>
        <dbReference type="ARBA" id="ARBA00022723"/>
    </source>
</evidence>
<evidence type="ECO:0000256" key="3">
    <source>
        <dbReference type="ARBA" id="ARBA00022741"/>
    </source>
</evidence>
<dbReference type="PIRSF" id="PIRSF006809">
    <property type="entry name" value="GTP-binding_hflX_prd"/>
    <property type="match status" value="1"/>
</dbReference>
<protein>
    <recommendedName>
        <fullName evidence="6">GTPase HflX</fullName>
    </recommendedName>
    <alternativeName>
        <fullName evidence="6">GTP-binding protein HflX</fullName>
    </alternativeName>
</protein>
<dbReference type="GO" id="GO:0003924">
    <property type="term" value="F:GTPase activity"/>
    <property type="evidence" value="ECO:0007669"/>
    <property type="project" value="UniProtKB-UniRule"/>
</dbReference>
<dbReference type="Gene3D" id="3.40.50.300">
    <property type="entry name" value="P-loop containing nucleotide triphosphate hydrolases"/>
    <property type="match status" value="1"/>
</dbReference>
<name>A0A3S9PV22_9ACTO</name>
<feature type="region of interest" description="Disordered" evidence="9">
    <location>
        <begin position="209"/>
        <end position="229"/>
    </location>
</feature>
<evidence type="ECO:0000256" key="5">
    <source>
        <dbReference type="ARBA" id="ARBA00023134"/>
    </source>
</evidence>
<evidence type="ECO:0000256" key="6">
    <source>
        <dbReference type="HAMAP-Rule" id="MF_00900"/>
    </source>
</evidence>
<dbReference type="InterPro" id="IPR027417">
    <property type="entry name" value="P-loop_NTPase"/>
</dbReference>
<dbReference type="InterPro" id="IPR016496">
    <property type="entry name" value="GTPase_HflX"/>
</dbReference>
<dbReference type="SUPFAM" id="SSF52540">
    <property type="entry name" value="P-loop containing nucleoside triphosphate hydrolases"/>
    <property type="match status" value="1"/>
</dbReference>
<dbReference type="OrthoDB" id="9812272at2"/>
<dbReference type="InterPro" id="IPR025121">
    <property type="entry name" value="GTPase_HflX_N"/>
</dbReference>
<keyword evidence="4 8" id="KW-0460">Magnesium</keyword>
<dbReference type="Proteomes" id="UP000280344">
    <property type="component" value="Chromosome"/>
</dbReference>
<comment type="cofactor">
    <cofactor evidence="8">
        <name>Mg(2+)</name>
        <dbReference type="ChEBI" id="CHEBI:18420"/>
    </cofactor>
</comment>
<dbReference type="GO" id="GO:0005737">
    <property type="term" value="C:cytoplasm"/>
    <property type="evidence" value="ECO:0007669"/>
    <property type="project" value="UniProtKB-SubCell"/>
</dbReference>
<keyword evidence="5 6" id="KW-0342">GTP-binding</keyword>
<evidence type="ECO:0000256" key="8">
    <source>
        <dbReference type="PIRSR" id="PIRSR006809-2"/>
    </source>
</evidence>
<dbReference type="InterPro" id="IPR006073">
    <property type="entry name" value="GTP-bd"/>
</dbReference>
<keyword evidence="1 6" id="KW-0963">Cytoplasm</keyword>
<dbReference type="GO" id="GO:0005525">
    <property type="term" value="F:GTP binding"/>
    <property type="evidence" value="ECO:0007669"/>
    <property type="project" value="UniProtKB-UniRule"/>
</dbReference>
<dbReference type="Gene3D" id="3.40.50.11060">
    <property type="entry name" value="GTPase HflX, N-terminal domain"/>
    <property type="match status" value="1"/>
</dbReference>
<comment type="function">
    <text evidence="6">GTPase that associates with the 50S ribosomal subunit and may have a role during protein synthesis or ribosome biogenesis.</text>
</comment>
<reference evidence="11 12" key="1">
    <citation type="submission" date="2018-12" db="EMBL/GenBank/DDBJ databases">
        <title>Complete genome sequence of Flaviflexus sp. H23T48.</title>
        <authorList>
            <person name="Bae J.-W."/>
            <person name="Lee J.-Y."/>
        </authorList>
    </citation>
    <scope>NUCLEOTIDE SEQUENCE [LARGE SCALE GENOMIC DNA]</scope>
    <source>
        <strain evidence="11 12">H23T48</strain>
    </source>
</reference>
<dbReference type="Pfam" id="PF01926">
    <property type="entry name" value="MMR_HSR1"/>
    <property type="match status" value="1"/>
</dbReference>
<gene>
    <name evidence="6 11" type="primary">hflX</name>
    <name evidence="11" type="ORF">EJ997_01485</name>
</gene>
<evidence type="ECO:0000259" key="10">
    <source>
        <dbReference type="PROSITE" id="PS51705"/>
    </source>
</evidence>
<keyword evidence="3 6" id="KW-0547">Nucleotide-binding</keyword>
<comment type="subcellular location">
    <subcellularLocation>
        <location evidence="6">Cytoplasm</location>
    </subcellularLocation>
    <text evidence="6">May associate with membranes.</text>
</comment>
<feature type="domain" description="Hflx-type G" evidence="10">
    <location>
        <begin position="270"/>
        <end position="436"/>
    </location>
</feature>
<dbReference type="PROSITE" id="PS51705">
    <property type="entry name" value="G_HFLX"/>
    <property type="match status" value="1"/>
</dbReference>
<dbReference type="EMBL" id="CP034593">
    <property type="protein sequence ID" value="AZQ76199.1"/>
    <property type="molecule type" value="Genomic_DNA"/>
</dbReference>
<dbReference type="CDD" id="cd01878">
    <property type="entry name" value="HflX"/>
    <property type="match status" value="1"/>
</dbReference>
<dbReference type="Pfam" id="PF19275">
    <property type="entry name" value="HflX_C"/>
    <property type="match status" value="1"/>
</dbReference>
<feature type="region of interest" description="Disordered" evidence="9">
    <location>
        <begin position="15"/>
        <end position="47"/>
    </location>
</feature>
<evidence type="ECO:0000256" key="7">
    <source>
        <dbReference type="PIRSR" id="PIRSR006809-1"/>
    </source>
</evidence>
<dbReference type="GO" id="GO:0043022">
    <property type="term" value="F:ribosome binding"/>
    <property type="evidence" value="ECO:0007669"/>
    <property type="project" value="TreeGrafter"/>
</dbReference>
<dbReference type="RefSeq" id="WP_126703008.1">
    <property type="nucleotide sequence ID" value="NZ_CP034593.1"/>
</dbReference>
<feature type="binding site" evidence="7">
    <location>
        <begin position="323"/>
        <end position="326"/>
    </location>
    <ligand>
        <name>GTP</name>
        <dbReference type="ChEBI" id="CHEBI:37565"/>
    </ligand>
</feature>
<sequence length="489" mass="53770">MRQWCNEKERHITDRDISSRKGTALQADADYQPEYAGDELDREQRSSLKRVPNLSTELQDITEVEYRKLRLENVVLVGIWTSGTAEDAEVSLRELAALAETAGSVVLAGVLQRRDKPDNATYLGSGKAREVADLVASTGADTIIVDSELSPNQRRNLEDVTKVKVIDRTTLILDIFAQHAKSREGKAQVELAQLEYLLPRLRGWGESMSRQAGGRVGAGDGIGSRGPGETQIELDRRRIRQRMAKLKRDIANMEPARRTQRSNRRRHGLPSVVVVGYTNAGKSSLMNRLTNADVLVENALFATLDPTVRRSETEDGRAYTISDTVGFVRSLPTQLVEAFRSTLEEVAEGHLMLHVVDAAHPDPVGQVNAVHDVLREVDGAEDVPEIIVLSKADLADPIDLAALRSRYPGAVVVSSKTGEGIEELRDRIADGLPRPSVAVSVTIPFDRGDLISRVHTDGEILREEYSEDGTVLEALVDEDLAAELLSVGR</sequence>
<feature type="binding site" evidence="8">
    <location>
        <position position="303"/>
    </location>
    <ligand>
        <name>Mg(2+)</name>
        <dbReference type="ChEBI" id="CHEBI:18420"/>
    </ligand>
</feature>
<dbReference type="GO" id="GO:0046872">
    <property type="term" value="F:metal ion binding"/>
    <property type="evidence" value="ECO:0007669"/>
    <property type="project" value="UniProtKB-KW"/>
</dbReference>
<comment type="similarity">
    <text evidence="6">Belongs to the TRAFAC class OBG-HflX-like GTPase superfamily. HflX GTPase family.</text>
</comment>
<dbReference type="InterPro" id="IPR045498">
    <property type="entry name" value="HflX_C"/>
</dbReference>
<keyword evidence="12" id="KW-1185">Reference proteome</keyword>
<proteinExistence type="inferred from homology"/>
<feature type="binding site" evidence="8">
    <location>
        <position position="283"/>
    </location>
    <ligand>
        <name>Mg(2+)</name>
        <dbReference type="ChEBI" id="CHEBI:18420"/>
    </ligand>
</feature>
<dbReference type="Gene3D" id="6.10.250.2860">
    <property type="match status" value="1"/>
</dbReference>
<dbReference type="InterPro" id="IPR030394">
    <property type="entry name" value="G_HFLX_dom"/>
</dbReference>
<feature type="binding site" evidence="7">
    <location>
        <begin position="301"/>
        <end position="305"/>
    </location>
    <ligand>
        <name>GTP</name>
        <dbReference type="ChEBI" id="CHEBI:37565"/>
    </ligand>
</feature>
<dbReference type="Pfam" id="PF16360">
    <property type="entry name" value="GTP-bdg_M"/>
    <property type="match status" value="1"/>
</dbReference>
<dbReference type="InterPro" id="IPR042108">
    <property type="entry name" value="GTPase_HflX_N_sf"/>
</dbReference>
<comment type="subunit">
    <text evidence="6">Monomer. Associates with the 50S ribosomal subunit.</text>
</comment>
<dbReference type="FunFam" id="3.40.50.11060:FF:000001">
    <property type="entry name" value="GTPase HflX"/>
    <property type="match status" value="1"/>
</dbReference>
<evidence type="ECO:0000313" key="12">
    <source>
        <dbReference type="Proteomes" id="UP000280344"/>
    </source>
</evidence>
<dbReference type="PANTHER" id="PTHR10229:SF0">
    <property type="entry name" value="GTP-BINDING PROTEIN 6-RELATED"/>
    <property type="match status" value="1"/>
</dbReference>
<feature type="binding site" evidence="7">
    <location>
        <begin position="414"/>
        <end position="416"/>
    </location>
    <ligand>
        <name>GTP</name>
        <dbReference type="ChEBI" id="CHEBI:37565"/>
    </ligand>
</feature>
<keyword evidence="2 8" id="KW-0479">Metal-binding</keyword>
<dbReference type="AlphaFoldDB" id="A0A3S9PV22"/>
<evidence type="ECO:0000256" key="9">
    <source>
        <dbReference type="SAM" id="MobiDB-lite"/>
    </source>
</evidence>
<evidence type="ECO:0000256" key="1">
    <source>
        <dbReference type="ARBA" id="ARBA00022490"/>
    </source>
</evidence>
<dbReference type="InterPro" id="IPR032305">
    <property type="entry name" value="GTP-bd_M"/>
</dbReference>
<evidence type="ECO:0000313" key="11">
    <source>
        <dbReference type="EMBL" id="AZQ76199.1"/>
    </source>
</evidence>
<feature type="compositionally biased region" description="Gly residues" evidence="9">
    <location>
        <begin position="214"/>
        <end position="226"/>
    </location>
</feature>
<organism evidence="11 12">
    <name type="scientific">Flaviflexus ciconiae</name>
    <dbReference type="NCBI Taxonomy" id="2496867"/>
    <lineage>
        <taxon>Bacteria</taxon>
        <taxon>Bacillati</taxon>
        <taxon>Actinomycetota</taxon>
        <taxon>Actinomycetes</taxon>
        <taxon>Actinomycetales</taxon>
        <taxon>Actinomycetaceae</taxon>
        <taxon>Flaviflexus</taxon>
    </lineage>
</organism>
<dbReference type="Pfam" id="PF13167">
    <property type="entry name" value="GTP-bdg_N"/>
    <property type="match status" value="1"/>
</dbReference>
<dbReference type="PANTHER" id="PTHR10229">
    <property type="entry name" value="GTP-BINDING PROTEIN HFLX"/>
    <property type="match status" value="1"/>
</dbReference>
<dbReference type="NCBIfam" id="TIGR03156">
    <property type="entry name" value="GTP_HflX"/>
    <property type="match status" value="1"/>
</dbReference>
<accession>A0A3S9PV22</accession>
<feature type="binding site" evidence="7">
    <location>
        <begin position="276"/>
        <end position="283"/>
    </location>
    <ligand>
        <name>GTP</name>
        <dbReference type="ChEBI" id="CHEBI:37565"/>
    </ligand>
</feature>
<evidence type="ECO:0000256" key="4">
    <source>
        <dbReference type="ARBA" id="ARBA00022842"/>
    </source>
</evidence>
<dbReference type="KEGG" id="flh:EJ997_01485"/>
<dbReference type="PRINTS" id="PR00326">
    <property type="entry name" value="GTP1OBG"/>
</dbReference>